<reference evidence="9" key="1">
    <citation type="journal article" date="2019" name="Int. J. Syst. Evol. Microbiol.">
        <title>The Global Catalogue of Microorganisms (GCM) 10K type strain sequencing project: providing services to taxonomists for standard genome sequencing and annotation.</title>
        <authorList>
            <consortium name="The Broad Institute Genomics Platform"/>
            <consortium name="The Broad Institute Genome Sequencing Center for Infectious Disease"/>
            <person name="Wu L."/>
            <person name="Ma J."/>
        </authorList>
    </citation>
    <scope>NUCLEOTIDE SEQUENCE [LARGE SCALE GENOMIC DNA]</scope>
    <source>
        <strain evidence="9">CGMCC 1.12286</strain>
    </source>
</reference>
<evidence type="ECO:0000313" key="8">
    <source>
        <dbReference type="EMBL" id="MFD1673899.1"/>
    </source>
</evidence>
<dbReference type="Proteomes" id="UP001597079">
    <property type="component" value="Unassembled WGS sequence"/>
</dbReference>
<comment type="caution">
    <text evidence="8">The sequence shown here is derived from an EMBL/GenBank/DDBJ whole genome shotgun (WGS) entry which is preliminary data.</text>
</comment>
<feature type="transmembrane region" description="Helical" evidence="6">
    <location>
        <begin position="378"/>
        <end position="398"/>
    </location>
</feature>
<feature type="domain" description="Major facilitator superfamily (MFS) profile" evidence="7">
    <location>
        <begin position="19"/>
        <end position="404"/>
    </location>
</feature>
<evidence type="ECO:0000259" key="7">
    <source>
        <dbReference type="PROSITE" id="PS50850"/>
    </source>
</evidence>
<dbReference type="PANTHER" id="PTHR43129">
    <property type="entry name" value="FOSMIDOMYCIN RESISTANCE PROTEIN"/>
    <property type="match status" value="1"/>
</dbReference>
<feature type="transmembrane region" description="Helical" evidence="6">
    <location>
        <begin position="294"/>
        <end position="312"/>
    </location>
</feature>
<keyword evidence="3 6" id="KW-0812">Transmembrane</keyword>
<keyword evidence="5 6" id="KW-0472">Membrane</keyword>
<protein>
    <submittedName>
        <fullName evidence="8">MFS transporter</fullName>
    </submittedName>
</protein>
<feature type="transmembrane region" description="Helical" evidence="6">
    <location>
        <begin position="350"/>
        <end position="372"/>
    </location>
</feature>
<name>A0ABW4JDW8_9BACL</name>
<evidence type="ECO:0000313" key="9">
    <source>
        <dbReference type="Proteomes" id="UP001597079"/>
    </source>
</evidence>
<dbReference type="CDD" id="cd17478">
    <property type="entry name" value="MFS_FsR"/>
    <property type="match status" value="1"/>
</dbReference>
<feature type="transmembrane region" description="Helical" evidence="6">
    <location>
        <begin position="12"/>
        <end position="30"/>
    </location>
</feature>
<organism evidence="8 9">
    <name type="scientific">Alicyclobacillus fodiniaquatilis</name>
    <dbReference type="NCBI Taxonomy" id="1661150"/>
    <lineage>
        <taxon>Bacteria</taxon>
        <taxon>Bacillati</taxon>
        <taxon>Bacillota</taxon>
        <taxon>Bacilli</taxon>
        <taxon>Bacillales</taxon>
        <taxon>Alicyclobacillaceae</taxon>
        <taxon>Alicyclobacillus</taxon>
    </lineage>
</organism>
<feature type="transmembrane region" description="Helical" evidence="6">
    <location>
        <begin position="50"/>
        <end position="72"/>
    </location>
</feature>
<gene>
    <name evidence="8" type="ORF">ACFSB2_04150</name>
</gene>
<feature type="transmembrane region" description="Helical" evidence="6">
    <location>
        <begin position="84"/>
        <end position="102"/>
    </location>
</feature>
<dbReference type="Pfam" id="PF07690">
    <property type="entry name" value="MFS_1"/>
    <property type="match status" value="1"/>
</dbReference>
<evidence type="ECO:0000256" key="5">
    <source>
        <dbReference type="ARBA" id="ARBA00023136"/>
    </source>
</evidence>
<feature type="transmembrane region" description="Helical" evidence="6">
    <location>
        <begin position="264"/>
        <end position="282"/>
    </location>
</feature>
<feature type="transmembrane region" description="Helical" evidence="6">
    <location>
        <begin position="145"/>
        <end position="166"/>
    </location>
</feature>
<keyword evidence="9" id="KW-1185">Reference proteome</keyword>
<evidence type="ECO:0000256" key="6">
    <source>
        <dbReference type="SAM" id="Phobius"/>
    </source>
</evidence>
<keyword evidence="2" id="KW-0813">Transport</keyword>
<accession>A0ABW4JDW8</accession>
<keyword evidence="4 6" id="KW-1133">Transmembrane helix</keyword>
<evidence type="ECO:0000256" key="3">
    <source>
        <dbReference type="ARBA" id="ARBA00022692"/>
    </source>
</evidence>
<dbReference type="EMBL" id="JBHUCX010000013">
    <property type="protein sequence ID" value="MFD1673899.1"/>
    <property type="molecule type" value="Genomic_DNA"/>
</dbReference>
<dbReference type="RefSeq" id="WP_377941480.1">
    <property type="nucleotide sequence ID" value="NZ_JBHUCX010000013.1"/>
</dbReference>
<feature type="transmembrane region" description="Helical" evidence="6">
    <location>
        <begin position="225"/>
        <end position="244"/>
    </location>
</feature>
<evidence type="ECO:0000256" key="2">
    <source>
        <dbReference type="ARBA" id="ARBA00022448"/>
    </source>
</evidence>
<dbReference type="InterPro" id="IPR036259">
    <property type="entry name" value="MFS_trans_sf"/>
</dbReference>
<feature type="transmembrane region" description="Helical" evidence="6">
    <location>
        <begin position="318"/>
        <end position="338"/>
    </location>
</feature>
<dbReference type="PANTHER" id="PTHR43129:SF1">
    <property type="entry name" value="FOSMIDOMYCIN RESISTANCE PROTEIN"/>
    <property type="match status" value="1"/>
</dbReference>
<dbReference type="PROSITE" id="PS00216">
    <property type="entry name" value="SUGAR_TRANSPORT_1"/>
    <property type="match status" value="1"/>
</dbReference>
<dbReference type="InterPro" id="IPR011701">
    <property type="entry name" value="MFS"/>
</dbReference>
<dbReference type="PROSITE" id="PS50850">
    <property type="entry name" value="MFS"/>
    <property type="match status" value="1"/>
</dbReference>
<evidence type="ECO:0000256" key="4">
    <source>
        <dbReference type="ARBA" id="ARBA00022989"/>
    </source>
</evidence>
<evidence type="ECO:0000256" key="1">
    <source>
        <dbReference type="ARBA" id="ARBA00004651"/>
    </source>
</evidence>
<sequence length="417" mass="44587">MSSIAVKRTNQAGTTVYSLLVAVSLVHLLNDTMQNSVSALFPILKPSLGLSFAEVGLITFALNVTAAVLQPLIGLYTDARPTPFLLPIGVCFTLVGIVSLALAHHFSLVLLSACCIGIGSAVFHPESSRVAHMGAGARRGLAQSIFQVGGNTGQMLAPLLTALLFVPLGQKGLLWCTFAAGAAIVIQWFVARWYQQRLTLEAPRKHKRSIRATGAAVALSKGRTAFAFSILIVLVFSKYVYLSSMTSFYNFYLIQHNHFTVRHAQYALFVLLFAGAVGTLLGGPMADKFGRRNIIWFSILGTAPFAIILPYANGFWMIVMLACIGLILFSAFSIIVVYAQELVPGKVGMVSGVFFGLAFGLGGIGSAVLGNIADTHGISFVIHVCSYLPLIGLLTMLLPSDKTLHHTPAVEGQDVEA</sequence>
<proteinExistence type="predicted"/>
<comment type="subcellular location">
    <subcellularLocation>
        <location evidence="1">Cell membrane</location>
        <topology evidence="1">Multi-pass membrane protein</topology>
    </subcellularLocation>
</comment>
<dbReference type="SUPFAM" id="SSF103473">
    <property type="entry name" value="MFS general substrate transporter"/>
    <property type="match status" value="1"/>
</dbReference>
<dbReference type="InterPro" id="IPR005829">
    <property type="entry name" value="Sugar_transporter_CS"/>
</dbReference>
<feature type="transmembrane region" description="Helical" evidence="6">
    <location>
        <begin position="172"/>
        <end position="191"/>
    </location>
</feature>
<feature type="transmembrane region" description="Helical" evidence="6">
    <location>
        <begin position="108"/>
        <end position="124"/>
    </location>
</feature>
<dbReference type="InterPro" id="IPR020846">
    <property type="entry name" value="MFS_dom"/>
</dbReference>
<dbReference type="Gene3D" id="1.20.1250.20">
    <property type="entry name" value="MFS general substrate transporter like domains"/>
    <property type="match status" value="2"/>
</dbReference>